<evidence type="ECO:0000256" key="2">
    <source>
        <dbReference type="ARBA" id="ARBA00004123"/>
    </source>
</evidence>
<name>A0A1D1UX95_RAMVA</name>
<evidence type="ECO:0000259" key="15">
    <source>
        <dbReference type="PROSITE" id="PS50125"/>
    </source>
</evidence>
<evidence type="ECO:0000256" key="13">
    <source>
        <dbReference type="SAM" id="MobiDB-lite"/>
    </source>
</evidence>
<dbReference type="STRING" id="947166.A0A1D1UX95"/>
<evidence type="ECO:0000256" key="7">
    <source>
        <dbReference type="ARBA" id="ARBA00022989"/>
    </source>
</evidence>
<dbReference type="PROSITE" id="PS50125">
    <property type="entry name" value="GUANYLATE_CYCLASE_2"/>
    <property type="match status" value="1"/>
</dbReference>
<keyword evidence="10" id="KW-0325">Glycoprotein</keyword>
<dbReference type="EC" id="4.6.1.2" evidence="4"/>
<dbReference type="InterPro" id="IPR000719">
    <property type="entry name" value="Prot_kinase_dom"/>
</dbReference>
<dbReference type="Proteomes" id="UP000186922">
    <property type="component" value="Unassembled WGS sequence"/>
</dbReference>
<evidence type="ECO:0000313" key="18">
    <source>
        <dbReference type="Proteomes" id="UP000186922"/>
    </source>
</evidence>
<dbReference type="InterPro" id="IPR001245">
    <property type="entry name" value="Ser-Thr/Tyr_kinase_cat_dom"/>
</dbReference>
<dbReference type="GO" id="GO:0005634">
    <property type="term" value="C:nucleus"/>
    <property type="evidence" value="ECO:0007669"/>
    <property type="project" value="UniProtKB-SubCell"/>
</dbReference>
<evidence type="ECO:0000256" key="9">
    <source>
        <dbReference type="ARBA" id="ARBA00023136"/>
    </source>
</evidence>
<evidence type="ECO:0000313" key="17">
    <source>
        <dbReference type="EMBL" id="GAU91897.1"/>
    </source>
</evidence>
<dbReference type="InterPro" id="IPR006600">
    <property type="entry name" value="HTH_CenpB_DNA-bd_dom"/>
</dbReference>
<protein>
    <recommendedName>
        <fullName evidence="4">guanylate cyclase</fullName>
        <ecNumber evidence="4">4.6.1.2</ecNumber>
    </recommendedName>
</protein>
<evidence type="ECO:0000256" key="8">
    <source>
        <dbReference type="ARBA" id="ARBA00023125"/>
    </source>
</evidence>
<dbReference type="SUPFAM" id="SSF46689">
    <property type="entry name" value="Homeodomain-like"/>
    <property type="match status" value="1"/>
</dbReference>
<dbReference type="PANTHER" id="PTHR11920">
    <property type="entry name" value="GUANYLYL CYCLASE"/>
    <property type="match status" value="1"/>
</dbReference>
<dbReference type="Pfam" id="PF03221">
    <property type="entry name" value="HTH_Tnp_Tc5"/>
    <property type="match status" value="1"/>
</dbReference>
<dbReference type="GO" id="GO:0035556">
    <property type="term" value="P:intracellular signal transduction"/>
    <property type="evidence" value="ECO:0007669"/>
    <property type="project" value="InterPro"/>
</dbReference>
<evidence type="ECO:0000259" key="14">
    <source>
        <dbReference type="PROSITE" id="PS50011"/>
    </source>
</evidence>
<dbReference type="SUPFAM" id="SSF55073">
    <property type="entry name" value="Nucleotide cyclase"/>
    <property type="match status" value="1"/>
</dbReference>
<reference evidence="17 18" key="1">
    <citation type="journal article" date="2016" name="Nat. Commun.">
        <title>Extremotolerant tardigrade genome and improved radiotolerance of human cultured cells by tardigrade-unique protein.</title>
        <authorList>
            <person name="Hashimoto T."/>
            <person name="Horikawa D.D."/>
            <person name="Saito Y."/>
            <person name="Kuwahara H."/>
            <person name="Kozuka-Hata H."/>
            <person name="Shin-I T."/>
            <person name="Minakuchi Y."/>
            <person name="Ohishi K."/>
            <person name="Motoyama A."/>
            <person name="Aizu T."/>
            <person name="Enomoto A."/>
            <person name="Kondo K."/>
            <person name="Tanaka S."/>
            <person name="Hara Y."/>
            <person name="Koshikawa S."/>
            <person name="Sagara H."/>
            <person name="Miura T."/>
            <person name="Yokobori S."/>
            <person name="Miyagawa K."/>
            <person name="Suzuki Y."/>
            <person name="Kubo T."/>
            <person name="Oyama M."/>
            <person name="Kohara Y."/>
            <person name="Fujiyama A."/>
            <person name="Arakawa K."/>
            <person name="Katayama T."/>
            <person name="Toyoda A."/>
            <person name="Kunieda T."/>
        </authorList>
    </citation>
    <scope>NUCLEOTIDE SEQUENCE [LARGE SCALE GENOMIC DNA]</scope>
    <source>
        <strain evidence="17 18">YOKOZUNA-1</strain>
    </source>
</reference>
<comment type="catalytic activity">
    <reaction evidence="1">
        <text>GTP = 3',5'-cyclic GMP + diphosphate</text>
        <dbReference type="Rhea" id="RHEA:13665"/>
        <dbReference type="ChEBI" id="CHEBI:33019"/>
        <dbReference type="ChEBI" id="CHEBI:37565"/>
        <dbReference type="ChEBI" id="CHEBI:57746"/>
        <dbReference type="EC" id="4.6.1.2"/>
    </reaction>
</comment>
<dbReference type="PROSITE" id="PS51253">
    <property type="entry name" value="HTH_CENPB"/>
    <property type="match status" value="1"/>
</dbReference>
<dbReference type="InterPro" id="IPR004875">
    <property type="entry name" value="DDE_SF_endonuclease_dom"/>
</dbReference>
<dbReference type="GO" id="GO:0004383">
    <property type="term" value="F:guanylate cyclase activity"/>
    <property type="evidence" value="ECO:0007669"/>
    <property type="project" value="UniProtKB-EC"/>
</dbReference>
<evidence type="ECO:0000256" key="10">
    <source>
        <dbReference type="ARBA" id="ARBA00023180"/>
    </source>
</evidence>
<comment type="caution">
    <text evidence="17">The sequence shown here is derived from an EMBL/GenBank/DDBJ whole genome shotgun (WGS) entry which is preliminary data.</text>
</comment>
<evidence type="ECO:0000256" key="5">
    <source>
        <dbReference type="ARBA" id="ARBA00022692"/>
    </source>
</evidence>
<organism evidence="17 18">
    <name type="scientific">Ramazzottius varieornatus</name>
    <name type="common">Water bear</name>
    <name type="synonym">Tardigrade</name>
    <dbReference type="NCBI Taxonomy" id="947166"/>
    <lineage>
        <taxon>Eukaryota</taxon>
        <taxon>Metazoa</taxon>
        <taxon>Ecdysozoa</taxon>
        <taxon>Tardigrada</taxon>
        <taxon>Eutardigrada</taxon>
        <taxon>Parachela</taxon>
        <taxon>Hypsibioidea</taxon>
        <taxon>Ramazzottiidae</taxon>
        <taxon>Ramazzottius</taxon>
    </lineage>
</organism>
<dbReference type="Pfam" id="PF03184">
    <property type="entry name" value="DDE_1"/>
    <property type="match status" value="1"/>
</dbReference>
<keyword evidence="12" id="KW-0141">cGMP biosynthesis</keyword>
<keyword evidence="5" id="KW-0812">Transmembrane</keyword>
<sequence>MGKVRKTSYIEIRKRKRIVQEKPTLGQKALIIFKREVQQASFQQIADECGLSVYGVIGICQKKEEIRFALANGANPNRKTTKVNLQFPQIDEQCLKFLKMAREKRIPVRPVFLMNVATFVASTLAIADFRCSWGWYDKFCGRHNVNLKQLHGEESSTDLIALEQWLTVDLPALLELIHPENIWNCDETGIWWRNAGTKSLVFGNKQDKGTKIAKDRITVHISVSGGGRKLPLWIINTSAQPRSFERNAVFNINSDDYGFNYSYNKTAWMTTVIFEEYLDWFNALMVKEQRHILLLVDNFSGHNVASRPNIELRFLPPNCTAKAQPCDAGIIKCLKDEYKKFLYKRVFTNMQHVSNVESFVKGLTIFDAVDWLVEAWKLVKPSTIVNCFHKCKIVDELWMDVPVEEPSETELIQISQFAENVVGFDDDIRSLIHPHIQKFIGIAVDDSNECKYLVLECCQKGSLRHLIFNKQTNLDWEFRNSLIKDMTNFPDCFHQLEIHEQGMAFIQSSPVVSHGFLTDMACQVDSRFVLKIADFGFPSLRRDSDLDLVYNEQEDRDFHSLLWRAPEHLRRRVPPSGTPKGAIVLQQIVTLTEPFQSGSGHPNHSPQTTDSSESYSSRWREIVLEVKRHATPPMRPPIPARACSPPMHELIEQCWDENPALRPNFARIRTVEQFDSATVYIGSIQGFETATEKKPAYDIIKLLNQLYTVCDDVIAESNVFKVETIRDTYFLISGVPIRNGTQHAGEMASLALTLRKDISSITGLSSNQAKNKPFTLRVGFHTGPVVTGLIGHTMPKYCL</sequence>
<dbReference type="InterPro" id="IPR029787">
    <property type="entry name" value="Nucleotide_cyclase"/>
</dbReference>
<dbReference type="CDD" id="cd07302">
    <property type="entry name" value="CHD"/>
    <property type="match status" value="1"/>
</dbReference>
<keyword evidence="8" id="KW-0238">DNA-binding</keyword>
<evidence type="ECO:0000256" key="4">
    <source>
        <dbReference type="ARBA" id="ARBA00012202"/>
    </source>
</evidence>
<evidence type="ECO:0000259" key="16">
    <source>
        <dbReference type="PROSITE" id="PS51253"/>
    </source>
</evidence>
<evidence type="ECO:0000256" key="6">
    <source>
        <dbReference type="ARBA" id="ARBA00022741"/>
    </source>
</evidence>
<dbReference type="SMART" id="SM00044">
    <property type="entry name" value="CYCc"/>
    <property type="match status" value="1"/>
</dbReference>
<feature type="domain" description="HTH CENPB-type" evidence="16">
    <location>
        <begin position="78"/>
        <end position="149"/>
    </location>
</feature>
<dbReference type="GO" id="GO:0005886">
    <property type="term" value="C:plasma membrane"/>
    <property type="evidence" value="ECO:0007669"/>
    <property type="project" value="TreeGrafter"/>
</dbReference>
<dbReference type="Pfam" id="PF00211">
    <property type="entry name" value="Guanylate_cyc"/>
    <property type="match status" value="1"/>
</dbReference>
<dbReference type="GO" id="GO:0004016">
    <property type="term" value="F:adenylate cyclase activity"/>
    <property type="evidence" value="ECO:0007669"/>
    <property type="project" value="TreeGrafter"/>
</dbReference>
<dbReference type="GO" id="GO:0007168">
    <property type="term" value="P:receptor guanylyl cyclase signaling pathway"/>
    <property type="evidence" value="ECO:0007669"/>
    <property type="project" value="TreeGrafter"/>
</dbReference>
<dbReference type="OrthoDB" id="125347at2759"/>
<dbReference type="GO" id="GO:0005524">
    <property type="term" value="F:ATP binding"/>
    <property type="evidence" value="ECO:0007669"/>
    <property type="project" value="InterPro"/>
</dbReference>
<dbReference type="Pfam" id="PF07714">
    <property type="entry name" value="PK_Tyr_Ser-Thr"/>
    <property type="match status" value="1"/>
</dbReference>
<comment type="subcellular location">
    <subcellularLocation>
        <location evidence="3">Membrane</location>
        <topology evidence="3">Single-pass membrane protein</topology>
    </subcellularLocation>
    <subcellularLocation>
        <location evidence="2">Nucleus</location>
    </subcellularLocation>
</comment>
<evidence type="ECO:0000256" key="11">
    <source>
        <dbReference type="ARBA" id="ARBA00023239"/>
    </source>
</evidence>
<evidence type="ECO:0000256" key="1">
    <source>
        <dbReference type="ARBA" id="ARBA00001436"/>
    </source>
</evidence>
<evidence type="ECO:0000256" key="12">
    <source>
        <dbReference type="ARBA" id="ARBA00023293"/>
    </source>
</evidence>
<dbReference type="EMBL" id="BDGG01000002">
    <property type="protein sequence ID" value="GAU91897.1"/>
    <property type="molecule type" value="Genomic_DNA"/>
</dbReference>
<dbReference type="InterPro" id="IPR009057">
    <property type="entry name" value="Homeodomain-like_sf"/>
</dbReference>
<accession>A0A1D1UX95</accession>
<dbReference type="Gene3D" id="3.30.70.1230">
    <property type="entry name" value="Nucleotide cyclase"/>
    <property type="match status" value="1"/>
</dbReference>
<keyword evidence="6" id="KW-0547">Nucleotide-binding</keyword>
<feature type="domain" description="Protein kinase" evidence="14">
    <location>
        <begin position="336"/>
        <end position="674"/>
    </location>
</feature>
<dbReference type="PROSITE" id="PS50011">
    <property type="entry name" value="PROTEIN_KINASE_DOM"/>
    <property type="match status" value="1"/>
</dbReference>
<proteinExistence type="predicted"/>
<keyword evidence="18" id="KW-1185">Reference proteome</keyword>
<dbReference type="GO" id="GO:0003677">
    <property type="term" value="F:DNA binding"/>
    <property type="evidence" value="ECO:0007669"/>
    <property type="project" value="UniProtKB-KW"/>
</dbReference>
<dbReference type="InterPro" id="IPR050401">
    <property type="entry name" value="Cyclic_nucleotide_synthase"/>
</dbReference>
<keyword evidence="11" id="KW-0456">Lyase</keyword>
<dbReference type="InterPro" id="IPR011009">
    <property type="entry name" value="Kinase-like_dom_sf"/>
</dbReference>
<feature type="domain" description="Guanylate cyclase" evidence="15">
    <location>
        <begin position="678"/>
        <end position="799"/>
    </location>
</feature>
<keyword evidence="9" id="KW-0472">Membrane</keyword>
<dbReference type="AlphaFoldDB" id="A0A1D1UX95"/>
<dbReference type="InterPro" id="IPR001054">
    <property type="entry name" value="A/G_cyclase"/>
</dbReference>
<dbReference type="PANTHER" id="PTHR11920:SF501">
    <property type="entry name" value="GUANYLATE CYCLASE 32E"/>
    <property type="match status" value="1"/>
</dbReference>
<dbReference type="Gene3D" id="1.10.10.60">
    <property type="entry name" value="Homeodomain-like"/>
    <property type="match status" value="1"/>
</dbReference>
<dbReference type="SUPFAM" id="SSF56112">
    <property type="entry name" value="Protein kinase-like (PK-like)"/>
    <property type="match status" value="1"/>
</dbReference>
<gene>
    <name evidence="17" type="primary">RvY_04066-1</name>
    <name evidence="17" type="synonym">RvY_04066.1</name>
    <name evidence="17" type="ORF">RvY_04066</name>
</gene>
<dbReference type="Gene3D" id="1.10.510.10">
    <property type="entry name" value="Transferase(Phosphotransferase) domain 1"/>
    <property type="match status" value="1"/>
</dbReference>
<dbReference type="GO" id="GO:0001653">
    <property type="term" value="F:peptide receptor activity"/>
    <property type="evidence" value="ECO:0007669"/>
    <property type="project" value="TreeGrafter"/>
</dbReference>
<dbReference type="GO" id="GO:0004672">
    <property type="term" value="F:protein kinase activity"/>
    <property type="evidence" value="ECO:0007669"/>
    <property type="project" value="InterPro"/>
</dbReference>
<feature type="region of interest" description="Disordered" evidence="13">
    <location>
        <begin position="594"/>
        <end position="616"/>
    </location>
</feature>
<keyword evidence="7" id="KW-1133">Transmembrane helix</keyword>
<evidence type="ECO:0000256" key="3">
    <source>
        <dbReference type="ARBA" id="ARBA00004167"/>
    </source>
</evidence>